<evidence type="ECO:0000313" key="3">
    <source>
        <dbReference type="Proteomes" id="UP000765509"/>
    </source>
</evidence>
<keyword evidence="3" id="KW-1185">Reference proteome</keyword>
<feature type="compositionally biased region" description="Polar residues" evidence="1">
    <location>
        <begin position="321"/>
        <end position="335"/>
    </location>
</feature>
<reference evidence="2" key="1">
    <citation type="submission" date="2021-03" db="EMBL/GenBank/DDBJ databases">
        <title>Draft genome sequence of rust myrtle Austropuccinia psidii MF-1, a brazilian biotype.</title>
        <authorList>
            <person name="Quecine M.C."/>
            <person name="Pachon D.M.R."/>
            <person name="Bonatelli M.L."/>
            <person name="Correr F.H."/>
            <person name="Franceschini L.M."/>
            <person name="Leite T.F."/>
            <person name="Margarido G.R.A."/>
            <person name="Almeida C.A."/>
            <person name="Ferrarezi J.A."/>
            <person name="Labate C.A."/>
        </authorList>
    </citation>
    <scope>NUCLEOTIDE SEQUENCE</scope>
    <source>
        <strain evidence="2">MF-1</strain>
    </source>
</reference>
<feature type="compositionally biased region" description="Polar residues" evidence="1">
    <location>
        <begin position="246"/>
        <end position="261"/>
    </location>
</feature>
<protein>
    <submittedName>
        <fullName evidence="2">Uncharacterized protein</fullName>
    </submittedName>
</protein>
<comment type="caution">
    <text evidence="2">The sequence shown here is derived from an EMBL/GenBank/DDBJ whole genome shotgun (WGS) entry which is preliminary data.</text>
</comment>
<dbReference type="EMBL" id="AVOT02041278">
    <property type="protein sequence ID" value="MBW0536570.1"/>
    <property type="molecule type" value="Genomic_DNA"/>
</dbReference>
<organism evidence="2 3">
    <name type="scientific">Austropuccinia psidii MF-1</name>
    <dbReference type="NCBI Taxonomy" id="1389203"/>
    <lineage>
        <taxon>Eukaryota</taxon>
        <taxon>Fungi</taxon>
        <taxon>Dikarya</taxon>
        <taxon>Basidiomycota</taxon>
        <taxon>Pucciniomycotina</taxon>
        <taxon>Pucciniomycetes</taxon>
        <taxon>Pucciniales</taxon>
        <taxon>Sphaerophragmiaceae</taxon>
        <taxon>Austropuccinia</taxon>
    </lineage>
</organism>
<gene>
    <name evidence="2" type="ORF">O181_076285</name>
</gene>
<feature type="region of interest" description="Disordered" evidence="1">
    <location>
        <begin position="246"/>
        <end position="265"/>
    </location>
</feature>
<evidence type="ECO:0000313" key="2">
    <source>
        <dbReference type="EMBL" id="MBW0536570.1"/>
    </source>
</evidence>
<feature type="region of interest" description="Disordered" evidence="1">
    <location>
        <begin position="317"/>
        <end position="353"/>
    </location>
</feature>
<sequence>MNVSTLYWGKLPRCDFKTTSKPDTGYTGPSKPNACLKESKNLHFLYVETSNSPSTPFQDKTEAFQSQKCFHHPALTFLHSTTVKKQIYSWNITRYNYNINYCHPTENFIPLETQSQANKPLTPSEPEGSKGKGKRHSEGLITAKKWTPIGTQRSRKPRNSASIQSNKTLTSCKGKITIINPVLTSKGKLPKAVDNTFVQGTVKETLSSKGTNQRTEKDCPEPHSGGWQNNKGDNINVSIHTPIQQEPQTTGLEGYRSGSSAPPTPQRFVSMEHGQQEAVQTPGGKGIEDKGESSHYPSYRRTVNTDRAYSDSFRLTRSRPNKLSNGFTPCRNQQAARVRPNDPEVVGIGERSSQEPEVIVNHYRFSSPIDRNINPNQIENNVVTPESNLKSDALWFQMSQFAEKTQKQFAELEANHERMKKLTASMDKTVKTLQEGHAQLSKASEEINKRLNLVVEEQHHSKRDRDCLDQDIRKLLNVYHNMKPQPQGHAMDTPYKPDAMLMNKVRSPSQYQDGDGMSYLEKEALTAP</sequence>
<name>A0A9Q3FFY2_9BASI</name>
<feature type="region of interest" description="Disordered" evidence="1">
    <location>
        <begin position="505"/>
        <end position="528"/>
    </location>
</feature>
<feature type="region of interest" description="Disordered" evidence="1">
    <location>
        <begin position="205"/>
        <end position="231"/>
    </location>
</feature>
<dbReference type="Proteomes" id="UP000765509">
    <property type="component" value="Unassembled WGS sequence"/>
</dbReference>
<accession>A0A9Q3FFY2</accession>
<proteinExistence type="predicted"/>
<feature type="region of interest" description="Disordered" evidence="1">
    <location>
        <begin position="116"/>
        <end position="167"/>
    </location>
</feature>
<feature type="region of interest" description="Disordered" evidence="1">
    <location>
        <begin position="279"/>
        <end position="298"/>
    </location>
</feature>
<dbReference type="AlphaFoldDB" id="A0A9Q3FFY2"/>
<evidence type="ECO:0000256" key="1">
    <source>
        <dbReference type="SAM" id="MobiDB-lite"/>
    </source>
</evidence>